<evidence type="ECO:0000313" key="7">
    <source>
        <dbReference type="EMBL" id="AFX98996.1"/>
    </source>
</evidence>
<dbReference type="InterPro" id="IPR018130">
    <property type="entry name" value="Ribosomal_uS2_CS"/>
</dbReference>
<dbReference type="OrthoDB" id="9808036at2"/>
<dbReference type="CDD" id="cd01425">
    <property type="entry name" value="RPS2"/>
    <property type="match status" value="1"/>
</dbReference>
<dbReference type="GO" id="GO:0003735">
    <property type="term" value="F:structural constituent of ribosome"/>
    <property type="evidence" value="ECO:0007669"/>
    <property type="project" value="InterPro"/>
</dbReference>
<dbReference type="Gene3D" id="3.40.50.10490">
    <property type="entry name" value="Glucose-6-phosphate isomerase like protein, domain 1"/>
    <property type="match status" value="1"/>
</dbReference>
<evidence type="ECO:0000256" key="2">
    <source>
        <dbReference type="ARBA" id="ARBA00022980"/>
    </source>
</evidence>
<protein>
    <recommendedName>
        <fullName evidence="4 5">Small ribosomal subunit protein uS2</fullName>
    </recommendedName>
</protein>
<comment type="similarity">
    <text evidence="1 5">Belongs to the universal ribosomal protein uS2 family.</text>
</comment>
<dbReference type="eggNOG" id="COG0052">
    <property type="taxonomic scope" value="Bacteria"/>
</dbReference>
<accession>K7ZCY4</accession>
<dbReference type="InterPro" id="IPR005706">
    <property type="entry name" value="Ribosomal_uS2_bac/mit/plastid"/>
</dbReference>
<evidence type="ECO:0000256" key="5">
    <source>
        <dbReference type="HAMAP-Rule" id="MF_00291"/>
    </source>
</evidence>
<dbReference type="PROSITE" id="PS00962">
    <property type="entry name" value="RIBOSOMAL_S2_1"/>
    <property type="match status" value="1"/>
</dbReference>
<feature type="compositionally biased region" description="Polar residues" evidence="6">
    <location>
        <begin position="240"/>
        <end position="256"/>
    </location>
</feature>
<dbReference type="GO" id="GO:0022627">
    <property type="term" value="C:cytosolic small ribosomal subunit"/>
    <property type="evidence" value="ECO:0007669"/>
    <property type="project" value="TreeGrafter"/>
</dbReference>
<dbReference type="KEGG" id="thal:A1OE_811"/>
<keyword evidence="3 5" id="KW-0687">Ribonucleoprotein</keyword>
<proteinExistence type="inferred from homology"/>
<name>K7ZCY4_9PROT</name>
<evidence type="ECO:0000256" key="1">
    <source>
        <dbReference type="ARBA" id="ARBA00006242"/>
    </source>
</evidence>
<dbReference type="RefSeq" id="WP_015088494.1">
    <property type="nucleotide sequence ID" value="NC_019566.1"/>
</dbReference>
<dbReference type="FunFam" id="1.10.287.610:FF:000001">
    <property type="entry name" value="30S ribosomal protein S2"/>
    <property type="match status" value="1"/>
</dbReference>
<evidence type="ECO:0000313" key="8">
    <source>
        <dbReference type="Proteomes" id="UP000010077"/>
    </source>
</evidence>
<keyword evidence="8" id="KW-1185">Reference proteome</keyword>
<dbReference type="PANTHER" id="PTHR12534">
    <property type="entry name" value="30S RIBOSOMAL PROTEIN S2 PROKARYOTIC AND ORGANELLAR"/>
    <property type="match status" value="1"/>
</dbReference>
<dbReference type="PATRIC" id="fig|1193729.4.peg.444"/>
<dbReference type="AlphaFoldDB" id="K7ZCY4"/>
<dbReference type="EMBL" id="CP003539">
    <property type="protein sequence ID" value="AFX98996.1"/>
    <property type="molecule type" value="Genomic_DNA"/>
</dbReference>
<evidence type="ECO:0000256" key="4">
    <source>
        <dbReference type="ARBA" id="ARBA00035256"/>
    </source>
</evidence>
<dbReference type="GO" id="GO:0006412">
    <property type="term" value="P:translation"/>
    <property type="evidence" value="ECO:0007669"/>
    <property type="project" value="UniProtKB-UniRule"/>
</dbReference>
<organism evidence="7 8">
    <name type="scientific">Candidatus Endolissoclinum faulkneri L2</name>
    <dbReference type="NCBI Taxonomy" id="1193729"/>
    <lineage>
        <taxon>Bacteria</taxon>
        <taxon>Pseudomonadati</taxon>
        <taxon>Pseudomonadota</taxon>
        <taxon>Alphaproteobacteria</taxon>
        <taxon>Rhodospirillales</taxon>
        <taxon>Rhodospirillaceae</taxon>
        <taxon>Candidatus Endolissoclinum</taxon>
    </lineage>
</organism>
<dbReference type="PRINTS" id="PR00395">
    <property type="entry name" value="RIBOSOMALS2"/>
</dbReference>
<dbReference type="SUPFAM" id="SSF52313">
    <property type="entry name" value="Ribosomal protein S2"/>
    <property type="match status" value="1"/>
</dbReference>
<dbReference type="Pfam" id="PF00318">
    <property type="entry name" value="Ribosomal_S2"/>
    <property type="match status" value="1"/>
</dbReference>
<evidence type="ECO:0000256" key="6">
    <source>
        <dbReference type="SAM" id="MobiDB-lite"/>
    </source>
</evidence>
<dbReference type="Proteomes" id="UP000010077">
    <property type="component" value="Chromosome"/>
</dbReference>
<reference evidence="7 8" key="1">
    <citation type="journal article" date="2012" name="Proc. Natl. Acad. Sci. U.S.A.">
        <title>Genome streamlining and chemical defense in a coral reef symbiosis.</title>
        <authorList>
            <person name="Kwan J.C."/>
            <person name="Donia M.S."/>
            <person name="Han A.W."/>
            <person name="Hirose E."/>
            <person name="Haygood M.G."/>
            <person name="Schmidt E.W."/>
        </authorList>
    </citation>
    <scope>NUCLEOTIDE SEQUENCE [LARGE SCALE GENOMIC DNA]</scope>
    <source>
        <strain evidence="7 8">L2</strain>
    </source>
</reference>
<dbReference type="PANTHER" id="PTHR12534:SF0">
    <property type="entry name" value="SMALL RIBOSOMAL SUBUNIT PROTEIN US2M"/>
    <property type="match status" value="1"/>
</dbReference>
<keyword evidence="2 5" id="KW-0689">Ribosomal protein</keyword>
<gene>
    <name evidence="5 7" type="primary">rpsB</name>
    <name evidence="7" type="ORF">A1OE_811</name>
</gene>
<dbReference type="HAMAP" id="MF_00291_B">
    <property type="entry name" value="Ribosomal_uS2_B"/>
    <property type="match status" value="1"/>
</dbReference>
<feature type="region of interest" description="Disordered" evidence="6">
    <location>
        <begin position="237"/>
        <end position="256"/>
    </location>
</feature>
<dbReference type="STRING" id="1193729.A1OE_811"/>
<dbReference type="InterPro" id="IPR023591">
    <property type="entry name" value="Ribosomal_uS2_flav_dom_sf"/>
</dbReference>
<dbReference type="InterPro" id="IPR001865">
    <property type="entry name" value="Ribosomal_uS2"/>
</dbReference>
<sequence length="256" mass="28039">MTVPNFTMHQLLEAGVHFGHHTRRWNPKMEPYIFGVRNNVHILDLRQTVPLLHQALEAVRDIVANNGRVLFVGTKRQAADMIAKAAQESGQYYVNHRWLGGMLTNWKTISNSIKRLRELEERMEAGIDGLTKKETLGLSRERDKLGRALDGIKEMGGLPNIMVVIDTNKESLAIQEANTLDIPVVAILDSNCDPDGLTYPIPGNDDAIRAIALYTELMGQAVIGGIKAEAAASGIGVSECNGTSTESKLANENASL</sequence>
<dbReference type="HOGENOM" id="CLU_040318_2_1_5"/>
<dbReference type="Gene3D" id="1.10.287.610">
    <property type="entry name" value="Helix hairpin bin"/>
    <property type="match status" value="1"/>
</dbReference>
<evidence type="ECO:0000256" key="3">
    <source>
        <dbReference type="ARBA" id="ARBA00023274"/>
    </source>
</evidence>
<dbReference type="NCBIfam" id="TIGR01011">
    <property type="entry name" value="rpsB_bact"/>
    <property type="match status" value="1"/>
</dbReference>